<evidence type="ECO:0000313" key="1">
    <source>
        <dbReference type="EMBL" id="MFB2654496.1"/>
    </source>
</evidence>
<evidence type="ECO:0000313" key="2">
    <source>
        <dbReference type="Proteomes" id="UP001576726"/>
    </source>
</evidence>
<name>A0ABV4VZG8_9GAMM</name>
<dbReference type="EMBL" id="JBHFGJ010000010">
    <property type="protein sequence ID" value="MFB2654496.1"/>
    <property type="molecule type" value="Genomic_DNA"/>
</dbReference>
<sequence length="290" mass="31836">MERGIITPAMEIVSKGDSISMRGGIPPEKCRYYALYWDKVVVTDSNIFGTGLSHDLQLLERAGIVRKETARMNLNGTFNGSDLANMHFQGLAEVSANLTNRNPGQWAIHQSGDQLIVPASMSKDLITADFELTRCLPVPKSDVPLDRLLEFKLKRTDELIALRTTLDELYLEISKSADIPRSKIVQIQRLEQAISDLDKVAKQSWGDRLLASRKVSLDLNYGSVTNGVFTAGLVGAAFSNPLAGIFVGTAHALVSSLKFEVSISNQLESPQGKQLELSYLSSIKNEDIAN</sequence>
<reference evidence="1 2" key="1">
    <citation type="submission" date="2024-09" db="EMBL/GenBank/DDBJ databases">
        <authorList>
            <person name="Zhang Y."/>
        </authorList>
    </citation>
    <scope>NUCLEOTIDE SEQUENCE [LARGE SCALE GENOMIC DNA]</scope>
    <source>
        <strain evidence="1 2">SH314</strain>
    </source>
</reference>
<dbReference type="RefSeq" id="WP_374919940.1">
    <property type="nucleotide sequence ID" value="NZ_JBHFGJ010000010.1"/>
</dbReference>
<organism evidence="1 2">
    <name type="scientific">Shewanella seohaensis</name>
    <dbReference type="NCBI Taxonomy" id="755175"/>
    <lineage>
        <taxon>Bacteria</taxon>
        <taxon>Pseudomonadati</taxon>
        <taxon>Pseudomonadota</taxon>
        <taxon>Gammaproteobacteria</taxon>
        <taxon>Alteromonadales</taxon>
        <taxon>Shewanellaceae</taxon>
        <taxon>Shewanella</taxon>
    </lineage>
</organism>
<keyword evidence="2" id="KW-1185">Reference proteome</keyword>
<accession>A0ABV4VZG8</accession>
<comment type="caution">
    <text evidence="1">The sequence shown here is derived from an EMBL/GenBank/DDBJ whole genome shotgun (WGS) entry which is preliminary data.</text>
</comment>
<protein>
    <submittedName>
        <fullName evidence="1">DUF6236 family protein</fullName>
    </submittedName>
</protein>
<dbReference type="Proteomes" id="UP001576726">
    <property type="component" value="Unassembled WGS sequence"/>
</dbReference>
<dbReference type="Pfam" id="PF19749">
    <property type="entry name" value="DUF6236"/>
    <property type="match status" value="1"/>
</dbReference>
<gene>
    <name evidence="1" type="ORF">ACE02L_17300</name>
</gene>
<proteinExistence type="predicted"/>
<dbReference type="InterPro" id="IPR046203">
    <property type="entry name" value="DUF6236"/>
</dbReference>